<keyword evidence="2 3" id="KW-0040">ANK repeat</keyword>
<dbReference type="InterPro" id="IPR036770">
    <property type="entry name" value="Ankyrin_rpt-contain_sf"/>
</dbReference>
<evidence type="ECO:0000256" key="2">
    <source>
        <dbReference type="ARBA" id="ARBA00023043"/>
    </source>
</evidence>
<dbReference type="PROSITE" id="PS50088">
    <property type="entry name" value="ANK_REPEAT"/>
    <property type="match status" value="1"/>
</dbReference>
<evidence type="ECO:0000259" key="5">
    <source>
        <dbReference type="PROSITE" id="PS51670"/>
    </source>
</evidence>
<evidence type="ECO:0000256" key="3">
    <source>
        <dbReference type="PROSITE-ProRule" id="PRU00023"/>
    </source>
</evidence>
<dbReference type="InterPro" id="IPR003582">
    <property type="entry name" value="ShKT_dom"/>
</dbReference>
<dbReference type="PROSITE" id="PS50297">
    <property type="entry name" value="ANK_REP_REGION"/>
    <property type="match status" value="1"/>
</dbReference>
<dbReference type="Pfam" id="PF01549">
    <property type="entry name" value="ShK"/>
    <property type="match status" value="1"/>
</dbReference>
<dbReference type="InterPro" id="IPR002110">
    <property type="entry name" value="Ankyrin_rpt"/>
</dbReference>
<feature type="signal peptide" evidence="4">
    <location>
        <begin position="1"/>
        <end position="24"/>
    </location>
</feature>
<dbReference type="Pfam" id="PF12796">
    <property type="entry name" value="Ank_2"/>
    <property type="match status" value="1"/>
</dbReference>
<dbReference type="PROSITE" id="PS51670">
    <property type="entry name" value="SHKT"/>
    <property type="match status" value="1"/>
</dbReference>
<keyword evidence="4" id="KW-0732">Signal</keyword>
<dbReference type="InterPro" id="IPR050776">
    <property type="entry name" value="Ank_Repeat/CDKN_Inhibitor"/>
</dbReference>
<dbReference type="Gene3D" id="1.25.40.20">
    <property type="entry name" value="Ankyrin repeat-containing domain"/>
    <property type="match status" value="1"/>
</dbReference>
<feature type="chain" id="PRO_5030700148" description="ShKT domain-containing protein" evidence="4">
    <location>
        <begin position="25"/>
        <end position="221"/>
    </location>
</feature>
<protein>
    <recommendedName>
        <fullName evidence="5">ShKT domain-containing protein</fullName>
    </recommendedName>
</protein>
<keyword evidence="1" id="KW-0677">Repeat</keyword>
<accession>A0A7S0NP51</accession>
<organism evidence="6">
    <name type="scientific">Calcidiscus leptoporus</name>
    <dbReference type="NCBI Taxonomy" id="127549"/>
    <lineage>
        <taxon>Eukaryota</taxon>
        <taxon>Haptista</taxon>
        <taxon>Haptophyta</taxon>
        <taxon>Prymnesiophyceae</taxon>
        <taxon>Coccolithales</taxon>
        <taxon>Calcidiscaceae</taxon>
        <taxon>Calcidiscus</taxon>
    </lineage>
</organism>
<feature type="domain" description="ShKT" evidence="5">
    <location>
        <begin position="24"/>
        <end position="58"/>
    </location>
</feature>
<evidence type="ECO:0000256" key="4">
    <source>
        <dbReference type="SAM" id="SignalP"/>
    </source>
</evidence>
<evidence type="ECO:0000256" key="1">
    <source>
        <dbReference type="ARBA" id="ARBA00022737"/>
    </source>
</evidence>
<dbReference type="SMART" id="SM00254">
    <property type="entry name" value="ShKT"/>
    <property type="match status" value="1"/>
</dbReference>
<dbReference type="SUPFAM" id="SSF48403">
    <property type="entry name" value="Ankyrin repeat"/>
    <property type="match status" value="1"/>
</dbReference>
<sequence length="221" mass="24390">MMLWHALRMLVAVVSLQMIGAAACKDTRDECGSWAEAGECESNPGFMHASCERSCLLCADMGDEEKSALIVKRWFGAVERGDVSSLEALKRSNGGRCVKKLHPLFQQPALHQAASKGRVAAAKWLIETCRADPNEREAMYNIAALHLAAVNGHVDILNLLVTHGANPAPVDEFERTPESIAEGKGHKEFMTALDAVLAFSGFEQHEYSEEYLEEQRMMDEL</sequence>
<dbReference type="PANTHER" id="PTHR24201:SF15">
    <property type="entry name" value="ANKYRIN REPEAT DOMAIN-CONTAINING PROTEIN 66"/>
    <property type="match status" value="1"/>
</dbReference>
<dbReference type="AlphaFoldDB" id="A0A7S0NP51"/>
<reference evidence="6" key="1">
    <citation type="submission" date="2021-01" db="EMBL/GenBank/DDBJ databases">
        <authorList>
            <person name="Corre E."/>
            <person name="Pelletier E."/>
            <person name="Niang G."/>
            <person name="Scheremetjew M."/>
            <person name="Finn R."/>
            <person name="Kale V."/>
            <person name="Holt S."/>
            <person name="Cochrane G."/>
            <person name="Meng A."/>
            <person name="Brown T."/>
            <person name="Cohen L."/>
        </authorList>
    </citation>
    <scope>NUCLEOTIDE SEQUENCE</scope>
    <source>
        <strain evidence="6">RCC1130</strain>
    </source>
</reference>
<dbReference type="PANTHER" id="PTHR24201">
    <property type="entry name" value="ANK_REP_REGION DOMAIN-CONTAINING PROTEIN"/>
    <property type="match status" value="1"/>
</dbReference>
<name>A0A7S0NP51_9EUKA</name>
<feature type="repeat" description="ANK" evidence="3">
    <location>
        <begin position="140"/>
        <end position="172"/>
    </location>
</feature>
<dbReference type="SMART" id="SM00248">
    <property type="entry name" value="ANK"/>
    <property type="match status" value="2"/>
</dbReference>
<evidence type="ECO:0000313" key="6">
    <source>
        <dbReference type="EMBL" id="CAD8524842.1"/>
    </source>
</evidence>
<dbReference type="EMBL" id="HBER01002346">
    <property type="protein sequence ID" value="CAD8524842.1"/>
    <property type="molecule type" value="Transcribed_RNA"/>
</dbReference>
<proteinExistence type="predicted"/>
<gene>
    <name evidence="6" type="ORF">CLEP1334_LOCUS1264</name>
</gene>